<evidence type="ECO:0000256" key="1">
    <source>
        <dbReference type="SAM" id="Phobius"/>
    </source>
</evidence>
<keyword evidence="1" id="KW-0812">Transmembrane</keyword>
<dbReference type="AlphaFoldDB" id="A0A7I7Y1W5"/>
<protein>
    <submittedName>
        <fullName evidence="2">Uncharacterized protein</fullName>
    </submittedName>
</protein>
<reference evidence="2" key="1">
    <citation type="journal article" date="2019" name="Emerg. Microbes Infect.">
        <title>Comprehensive subspecies identification of 175 nontuberculous mycobacteria species based on 7547 genomic profiles.</title>
        <authorList>
            <person name="Matsumoto Y."/>
            <person name="Kinjo T."/>
            <person name="Motooka D."/>
            <person name="Nabeya D."/>
            <person name="Jung N."/>
            <person name="Uechi K."/>
            <person name="Horii T."/>
            <person name="Iida T."/>
            <person name="Fujita J."/>
            <person name="Nakamura S."/>
        </authorList>
    </citation>
    <scope>NUCLEOTIDE SEQUENCE [LARGE SCALE GENOMIC DNA]</scope>
    <source>
        <strain evidence="2">JCM 13671</strain>
    </source>
</reference>
<dbReference type="EMBL" id="AP022612">
    <property type="protein sequence ID" value="BBZ35625.1"/>
    <property type="molecule type" value="Genomic_DNA"/>
</dbReference>
<reference evidence="2" key="2">
    <citation type="submission" date="2020-02" db="EMBL/GenBank/DDBJ databases">
        <authorList>
            <person name="Matsumoto Y."/>
            <person name="Motooka D."/>
            <person name="Nakamura S."/>
        </authorList>
    </citation>
    <scope>NUCLEOTIDE SEQUENCE</scope>
    <source>
        <strain evidence="2">JCM 13671</strain>
    </source>
</reference>
<accession>A0A7I7Y1W5</accession>
<evidence type="ECO:0000313" key="3">
    <source>
        <dbReference type="Proteomes" id="UP000466931"/>
    </source>
</evidence>
<keyword evidence="1" id="KW-0472">Membrane</keyword>
<sequence length="71" mass="7253">MVSEPLVSPGGGMPMSVVDSGTLVVKVVDVLDGVMIMVVFSRVVVSLVTAVVVVRTVSAGLLHSSDIVTTI</sequence>
<gene>
    <name evidence="2" type="ORF">MCNF_42300</name>
</gene>
<keyword evidence="1" id="KW-1133">Transmembrane helix</keyword>
<feature type="transmembrane region" description="Helical" evidence="1">
    <location>
        <begin position="34"/>
        <end position="54"/>
    </location>
</feature>
<evidence type="ECO:0000313" key="2">
    <source>
        <dbReference type="EMBL" id="BBZ35625.1"/>
    </source>
</evidence>
<proteinExistence type="predicted"/>
<organism evidence="2 3">
    <name type="scientific">Mycolicibacterium confluentis</name>
    <dbReference type="NCBI Taxonomy" id="28047"/>
    <lineage>
        <taxon>Bacteria</taxon>
        <taxon>Bacillati</taxon>
        <taxon>Actinomycetota</taxon>
        <taxon>Actinomycetes</taxon>
        <taxon>Mycobacteriales</taxon>
        <taxon>Mycobacteriaceae</taxon>
        <taxon>Mycolicibacterium</taxon>
    </lineage>
</organism>
<name>A0A7I7Y1W5_9MYCO</name>
<dbReference type="Proteomes" id="UP000466931">
    <property type="component" value="Chromosome"/>
</dbReference>
<keyword evidence="3" id="KW-1185">Reference proteome</keyword>